<feature type="transmembrane region" description="Helical" evidence="1">
    <location>
        <begin position="195"/>
        <end position="214"/>
    </location>
</feature>
<gene>
    <name evidence="2" type="ORF">UAU_01304</name>
</gene>
<feature type="transmembrane region" description="Helical" evidence="1">
    <location>
        <begin position="171"/>
        <end position="189"/>
    </location>
</feature>
<comment type="caution">
    <text evidence="2">The sequence shown here is derived from an EMBL/GenBank/DDBJ whole genome shotgun (WGS) entry which is preliminary data.</text>
</comment>
<feature type="transmembrane region" description="Helical" evidence="1">
    <location>
        <begin position="131"/>
        <end position="151"/>
    </location>
</feature>
<reference evidence="2 3" key="1">
    <citation type="submission" date="2013-02" db="EMBL/GenBank/DDBJ databases">
        <title>The Genome Sequence of Enterococcus pallens BAA-351.</title>
        <authorList>
            <consortium name="The Broad Institute Genome Sequencing Platform"/>
            <consortium name="The Broad Institute Genome Sequencing Center for Infectious Disease"/>
            <person name="Earl A.M."/>
            <person name="Gilmore M.S."/>
            <person name="Lebreton F."/>
            <person name="Walker B."/>
            <person name="Young S.K."/>
            <person name="Zeng Q."/>
            <person name="Gargeya S."/>
            <person name="Fitzgerald M."/>
            <person name="Haas B."/>
            <person name="Abouelleil A."/>
            <person name="Alvarado L."/>
            <person name="Arachchi H.M."/>
            <person name="Berlin A.M."/>
            <person name="Chapman S.B."/>
            <person name="Dewar J."/>
            <person name="Goldberg J."/>
            <person name="Griggs A."/>
            <person name="Gujja S."/>
            <person name="Hansen M."/>
            <person name="Howarth C."/>
            <person name="Imamovic A."/>
            <person name="Larimer J."/>
            <person name="McCowan C."/>
            <person name="Murphy C."/>
            <person name="Neiman D."/>
            <person name="Pearson M."/>
            <person name="Priest M."/>
            <person name="Roberts A."/>
            <person name="Saif S."/>
            <person name="Shea T."/>
            <person name="Sisk P."/>
            <person name="Sykes S."/>
            <person name="Wortman J."/>
            <person name="Nusbaum C."/>
            <person name="Birren B."/>
        </authorList>
    </citation>
    <scope>NUCLEOTIDE SEQUENCE [LARGE SCALE GENOMIC DNA]</scope>
    <source>
        <strain evidence="2 3">ATCC BAA-351</strain>
    </source>
</reference>
<keyword evidence="1" id="KW-0472">Membrane</keyword>
<evidence type="ECO:0000313" key="3">
    <source>
        <dbReference type="Proteomes" id="UP000013782"/>
    </source>
</evidence>
<evidence type="ECO:0000256" key="1">
    <source>
        <dbReference type="SAM" id="Phobius"/>
    </source>
</evidence>
<dbReference type="PATRIC" id="fig|1158607.3.peg.1287"/>
<keyword evidence="1" id="KW-1133">Transmembrane helix</keyword>
<organism evidence="2 3">
    <name type="scientific">Enterococcus pallens ATCC BAA-351</name>
    <dbReference type="NCBI Taxonomy" id="1158607"/>
    <lineage>
        <taxon>Bacteria</taxon>
        <taxon>Bacillati</taxon>
        <taxon>Bacillota</taxon>
        <taxon>Bacilli</taxon>
        <taxon>Lactobacillales</taxon>
        <taxon>Enterococcaceae</taxon>
        <taxon>Enterococcus</taxon>
    </lineage>
</organism>
<proteinExistence type="predicted"/>
<protein>
    <submittedName>
        <fullName evidence="2">Uncharacterized protein</fullName>
    </submittedName>
</protein>
<feature type="transmembrane region" description="Helical" evidence="1">
    <location>
        <begin position="26"/>
        <end position="44"/>
    </location>
</feature>
<dbReference type="HOGENOM" id="CLU_1276038_0_0_9"/>
<dbReference type="STRING" id="160454.RV10_GL000464"/>
<dbReference type="OrthoDB" id="2195214at2"/>
<feature type="transmembrane region" description="Helical" evidence="1">
    <location>
        <begin position="60"/>
        <end position="80"/>
    </location>
</feature>
<name>R2QFQ5_9ENTE</name>
<dbReference type="EMBL" id="AJAQ01000011">
    <property type="protein sequence ID" value="EOH95342.1"/>
    <property type="molecule type" value="Genomic_DNA"/>
</dbReference>
<keyword evidence="3" id="KW-1185">Reference proteome</keyword>
<accession>R2QFQ5</accession>
<dbReference type="eggNOG" id="ENOG5030694">
    <property type="taxonomic scope" value="Bacteria"/>
</dbReference>
<feature type="transmembrane region" description="Helical" evidence="1">
    <location>
        <begin position="100"/>
        <end position="119"/>
    </location>
</feature>
<dbReference type="AlphaFoldDB" id="R2QFQ5"/>
<keyword evidence="1" id="KW-0812">Transmembrane</keyword>
<evidence type="ECO:0000313" key="2">
    <source>
        <dbReference type="EMBL" id="EOH95342.1"/>
    </source>
</evidence>
<dbReference type="Proteomes" id="UP000013782">
    <property type="component" value="Unassembled WGS sequence"/>
</dbReference>
<sequence length="216" mass="24968">MLFTRLKEKENQFKNQLAIAPKKRYFFMYVLGLMLYGMGSYLFLNELLISMFNASRKANLFYILGVLTISVGLGLLLFLFYQFYKRVSFKDKTRIALRNYVLLILISGVVLGLIGEGIYRSTSMSYEWVKSFIWVVTTYIQGVFRFVFIYYCLTLLLEEPFNWKNPSLKKMLLGVFLLLSISIGISLTFPTMGSLAMFVADLVIAIGVVYKELIRS</sequence>